<gene>
    <name evidence="2" type="ordered locus">FRAAL4556</name>
</gene>
<organism evidence="2 3">
    <name type="scientific">Frankia alni (strain DSM 45986 / CECT 9034 / ACN14a)</name>
    <dbReference type="NCBI Taxonomy" id="326424"/>
    <lineage>
        <taxon>Bacteria</taxon>
        <taxon>Bacillati</taxon>
        <taxon>Actinomycetota</taxon>
        <taxon>Actinomycetes</taxon>
        <taxon>Frankiales</taxon>
        <taxon>Frankiaceae</taxon>
        <taxon>Frankia</taxon>
    </lineage>
</organism>
<dbReference type="eggNOG" id="ENOG5033C15">
    <property type="taxonomic scope" value="Bacteria"/>
</dbReference>
<keyword evidence="1" id="KW-1133">Transmembrane helix</keyword>
<dbReference type="STRING" id="326424.FRAAL4556"/>
<feature type="transmembrane region" description="Helical" evidence="1">
    <location>
        <begin position="21"/>
        <end position="41"/>
    </location>
</feature>
<dbReference type="KEGG" id="fal:FRAAL4556"/>
<dbReference type="Proteomes" id="UP000000657">
    <property type="component" value="Chromosome"/>
</dbReference>
<keyword evidence="3" id="KW-1185">Reference proteome</keyword>
<evidence type="ECO:0000256" key="1">
    <source>
        <dbReference type="SAM" id="Phobius"/>
    </source>
</evidence>
<feature type="transmembrane region" description="Helical" evidence="1">
    <location>
        <begin position="96"/>
        <end position="117"/>
    </location>
</feature>
<dbReference type="AlphaFoldDB" id="Q0RH36"/>
<evidence type="ECO:0008006" key="4">
    <source>
        <dbReference type="Google" id="ProtNLM"/>
    </source>
</evidence>
<dbReference type="Pfam" id="PF13160">
    <property type="entry name" value="DUF3995"/>
    <property type="match status" value="1"/>
</dbReference>
<proteinExistence type="predicted"/>
<reference evidence="2 3" key="1">
    <citation type="journal article" date="2007" name="Genome Res.">
        <title>Genome characteristics of facultatively symbiotic Frankia sp. strains reflect host range and host plant biogeography.</title>
        <authorList>
            <person name="Normand P."/>
            <person name="Lapierre P."/>
            <person name="Tisa L.S."/>
            <person name="Gogarten J.P."/>
            <person name="Alloisio N."/>
            <person name="Bagnarol E."/>
            <person name="Bassi C.A."/>
            <person name="Berry A.M."/>
            <person name="Bickhart D.M."/>
            <person name="Choisne N."/>
            <person name="Couloux A."/>
            <person name="Cournoyer B."/>
            <person name="Cruveiller S."/>
            <person name="Daubin V."/>
            <person name="Demange N."/>
            <person name="Francino M.P."/>
            <person name="Goltsman E."/>
            <person name="Huang Y."/>
            <person name="Kopp O.R."/>
            <person name="Labarre L."/>
            <person name="Lapidus A."/>
            <person name="Lavire C."/>
            <person name="Marechal J."/>
            <person name="Martinez M."/>
            <person name="Mastronunzio J.E."/>
            <person name="Mullin B.C."/>
            <person name="Niemann J."/>
            <person name="Pujic P."/>
            <person name="Rawnsley T."/>
            <person name="Rouy Z."/>
            <person name="Schenowitz C."/>
            <person name="Sellstedt A."/>
            <person name="Tavares F."/>
            <person name="Tomkins J.P."/>
            <person name="Vallenet D."/>
            <person name="Valverde C."/>
            <person name="Wall L.G."/>
            <person name="Wang Y."/>
            <person name="Medigue C."/>
            <person name="Benson D.R."/>
        </authorList>
    </citation>
    <scope>NUCLEOTIDE SEQUENCE [LARGE SCALE GENOMIC DNA]</scope>
    <source>
        <strain evidence="3">DSM 45986 / CECT 9034 / ACN14a</strain>
    </source>
</reference>
<keyword evidence="1" id="KW-0472">Membrane</keyword>
<dbReference type="EMBL" id="CT573213">
    <property type="protein sequence ID" value="CAJ63198.1"/>
    <property type="molecule type" value="Genomic_DNA"/>
</dbReference>
<feature type="transmembrane region" description="Helical" evidence="1">
    <location>
        <begin position="61"/>
        <end position="84"/>
    </location>
</feature>
<protein>
    <recommendedName>
        <fullName evidence="4">DUF3995 domain-containing protein</fullName>
    </recommendedName>
</protein>
<dbReference type="HOGENOM" id="CLU_113739_0_0_11"/>
<name>Q0RH36_FRAAA</name>
<feature type="transmembrane region" description="Helical" evidence="1">
    <location>
        <begin position="129"/>
        <end position="149"/>
    </location>
</feature>
<dbReference type="InterPro" id="IPR025058">
    <property type="entry name" value="DUF3995"/>
</dbReference>
<dbReference type="OrthoDB" id="2881403at2"/>
<dbReference type="RefSeq" id="WP_011605673.1">
    <property type="nucleotide sequence ID" value="NC_008278.1"/>
</dbReference>
<accession>Q0RH36</accession>
<evidence type="ECO:0000313" key="2">
    <source>
        <dbReference type="EMBL" id="CAJ63198.1"/>
    </source>
</evidence>
<keyword evidence="1" id="KW-0812">Transmembrane</keyword>
<sequence length="158" mass="16995">MLDVTTERRKEAGLAERTTSAGYDAAVWAGLFALVSLYWALGGTVGIDTVGGPVEDHVRDGASAASALAWGAVVLKAAGVMFALALVQRWGRVSTVLLVGYGGVIVWTELLVVVGVIDAAQDTDWYAFYWHLALWDPHFVVWGILLGIATRHRARRAT</sequence>
<evidence type="ECO:0000313" key="3">
    <source>
        <dbReference type="Proteomes" id="UP000000657"/>
    </source>
</evidence>